<sequence>MPTTGTNPILIRDSEVAFRFDDCKPSKTGPAYSTKKKARSETVVAMAPSCFDRPMASNYGLSQENGFLEGAHQLVDPINFRYLRHVVLKFVLSRENEVCHYFCYFSAYVCLCLGIVLFFEV</sequence>
<keyword evidence="3" id="KW-1185">Reference proteome</keyword>
<gene>
    <name evidence="2" type="ORF">PXEA_LOCUS25200</name>
</gene>
<keyword evidence="1" id="KW-0812">Transmembrane</keyword>
<dbReference type="Proteomes" id="UP000784294">
    <property type="component" value="Unassembled WGS sequence"/>
</dbReference>
<accession>A0A3S5C2X2</accession>
<feature type="transmembrane region" description="Helical" evidence="1">
    <location>
        <begin position="98"/>
        <end position="119"/>
    </location>
</feature>
<dbReference type="OrthoDB" id="5848685at2759"/>
<keyword evidence="1" id="KW-0472">Membrane</keyword>
<evidence type="ECO:0000256" key="1">
    <source>
        <dbReference type="SAM" id="Phobius"/>
    </source>
</evidence>
<evidence type="ECO:0000313" key="2">
    <source>
        <dbReference type="EMBL" id="VEL31760.1"/>
    </source>
</evidence>
<dbReference type="AlphaFoldDB" id="A0A3S5C2X2"/>
<reference evidence="2" key="1">
    <citation type="submission" date="2018-11" db="EMBL/GenBank/DDBJ databases">
        <authorList>
            <consortium name="Pathogen Informatics"/>
        </authorList>
    </citation>
    <scope>NUCLEOTIDE SEQUENCE</scope>
</reference>
<name>A0A3S5C2X2_9PLAT</name>
<proteinExistence type="predicted"/>
<dbReference type="EMBL" id="CAAALY010126107">
    <property type="protein sequence ID" value="VEL31760.1"/>
    <property type="molecule type" value="Genomic_DNA"/>
</dbReference>
<keyword evidence="1" id="KW-1133">Transmembrane helix</keyword>
<evidence type="ECO:0000313" key="3">
    <source>
        <dbReference type="Proteomes" id="UP000784294"/>
    </source>
</evidence>
<protein>
    <submittedName>
        <fullName evidence="2">Uncharacterized protein</fullName>
    </submittedName>
</protein>
<comment type="caution">
    <text evidence="2">The sequence shown here is derived from an EMBL/GenBank/DDBJ whole genome shotgun (WGS) entry which is preliminary data.</text>
</comment>
<organism evidence="2 3">
    <name type="scientific">Protopolystoma xenopodis</name>
    <dbReference type="NCBI Taxonomy" id="117903"/>
    <lineage>
        <taxon>Eukaryota</taxon>
        <taxon>Metazoa</taxon>
        <taxon>Spiralia</taxon>
        <taxon>Lophotrochozoa</taxon>
        <taxon>Platyhelminthes</taxon>
        <taxon>Monogenea</taxon>
        <taxon>Polyopisthocotylea</taxon>
        <taxon>Polystomatidea</taxon>
        <taxon>Polystomatidae</taxon>
        <taxon>Protopolystoma</taxon>
    </lineage>
</organism>